<name>A0ABR1KUA3_9PEZI</name>
<feature type="region of interest" description="Disordered" evidence="1">
    <location>
        <begin position="231"/>
        <end position="273"/>
    </location>
</feature>
<feature type="signal peptide" evidence="3">
    <location>
        <begin position="1"/>
        <end position="19"/>
    </location>
</feature>
<keyword evidence="2" id="KW-0812">Transmembrane</keyword>
<feature type="compositionally biased region" description="Basic and acidic residues" evidence="1">
    <location>
        <begin position="254"/>
        <end position="263"/>
    </location>
</feature>
<evidence type="ECO:0000256" key="2">
    <source>
        <dbReference type="SAM" id="Phobius"/>
    </source>
</evidence>
<protein>
    <recommendedName>
        <fullName evidence="6">Mid2 domain-containing protein</fullName>
    </recommendedName>
</protein>
<proteinExistence type="predicted"/>
<keyword evidence="3" id="KW-0732">Signal</keyword>
<feature type="region of interest" description="Disordered" evidence="1">
    <location>
        <begin position="180"/>
        <end position="199"/>
    </location>
</feature>
<feature type="transmembrane region" description="Helical" evidence="2">
    <location>
        <begin position="208"/>
        <end position="230"/>
    </location>
</feature>
<sequence length="307" mass="32505">MWFAYFCLILMVLVRNAITDDPSPNSFSEPGGHNVNNDYSTNPLIFTGDSMLIAWTTTYDAYDLELWQHINTYASAMISTIAGMDVDDDTLAGSPVFNFWINTHNESEPVFTSHFFNITNGSSTSTSPATTSTSSATSPNIAPSTSFGSIASFPTETTSLSGTISKNSDGASEPTTATIHTLTSSAPTGTTNGTDASSADSKELSFRLGMGLGLGVPILLIAGAAIGVAVDRRRKSSRASTKASTESGTALTRMPEEKSRPKPESPIISPFIVSPEEPVFSPAVSELCGREIHELPVNESKAEPGSR</sequence>
<dbReference type="EMBL" id="JBBPHU010000004">
    <property type="protein sequence ID" value="KAK7518838.1"/>
    <property type="molecule type" value="Genomic_DNA"/>
</dbReference>
<feature type="chain" id="PRO_5045363473" description="Mid2 domain-containing protein" evidence="3">
    <location>
        <begin position="20"/>
        <end position="307"/>
    </location>
</feature>
<dbReference type="Proteomes" id="UP001363622">
    <property type="component" value="Unassembled WGS sequence"/>
</dbReference>
<organism evidence="4 5">
    <name type="scientific">Phyllosticta citriasiana</name>
    <dbReference type="NCBI Taxonomy" id="595635"/>
    <lineage>
        <taxon>Eukaryota</taxon>
        <taxon>Fungi</taxon>
        <taxon>Dikarya</taxon>
        <taxon>Ascomycota</taxon>
        <taxon>Pezizomycotina</taxon>
        <taxon>Dothideomycetes</taxon>
        <taxon>Dothideomycetes incertae sedis</taxon>
        <taxon>Botryosphaeriales</taxon>
        <taxon>Phyllostictaceae</taxon>
        <taxon>Phyllosticta</taxon>
    </lineage>
</organism>
<evidence type="ECO:0000256" key="1">
    <source>
        <dbReference type="SAM" id="MobiDB-lite"/>
    </source>
</evidence>
<comment type="caution">
    <text evidence="4">The sequence shown here is derived from an EMBL/GenBank/DDBJ whole genome shotgun (WGS) entry which is preliminary data.</text>
</comment>
<evidence type="ECO:0000313" key="5">
    <source>
        <dbReference type="Proteomes" id="UP001363622"/>
    </source>
</evidence>
<gene>
    <name evidence="4" type="ORF">IWZ03DRAFT_359077</name>
</gene>
<evidence type="ECO:0000256" key="3">
    <source>
        <dbReference type="SAM" id="SignalP"/>
    </source>
</evidence>
<evidence type="ECO:0000313" key="4">
    <source>
        <dbReference type="EMBL" id="KAK7518838.1"/>
    </source>
</evidence>
<keyword evidence="2" id="KW-1133">Transmembrane helix</keyword>
<reference evidence="4 5" key="1">
    <citation type="submission" date="2024-04" db="EMBL/GenBank/DDBJ databases">
        <title>Phyllosticta paracitricarpa is synonymous to the EU quarantine fungus P. citricarpa based on phylogenomic analyses.</title>
        <authorList>
            <consortium name="Lawrence Berkeley National Laboratory"/>
            <person name="Van Ingen-Buijs V.A."/>
            <person name="Van Westerhoven A.C."/>
            <person name="Haridas S."/>
            <person name="Skiadas P."/>
            <person name="Martin F."/>
            <person name="Groenewald J.Z."/>
            <person name="Crous P.W."/>
            <person name="Seidl M.F."/>
        </authorList>
    </citation>
    <scope>NUCLEOTIDE SEQUENCE [LARGE SCALE GENOMIC DNA]</scope>
    <source>
        <strain evidence="4 5">CBS 123371</strain>
    </source>
</reference>
<keyword evidence="2" id="KW-0472">Membrane</keyword>
<evidence type="ECO:0008006" key="6">
    <source>
        <dbReference type="Google" id="ProtNLM"/>
    </source>
</evidence>
<accession>A0ABR1KUA3</accession>
<keyword evidence="5" id="KW-1185">Reference proteome</keyword>